<dbReference type="AlphaFoldDB" id="A0A8J2KCU2"/>
<dbReference type="Proteomes" id="UP000708208">
    <property type="component" value="Unassembled WGS sequence"/>
</dbReference>
<comment type="caution">
    <text evidence="1">The sequence shown here is derived from an EMBL/GenBank/DDBJ whole genome shotgun (WGS) entry which is preliminary data.</text>
</comment>
<sequence>MNSSRLLSVLVGILVLVLIHH</sequence>
<evidence type="ECO:0000313" key="2">
    <source>
        <dbReference type="Proteomes" id="UP000708208"/>
    </source>
</evidence>
<feature type="non-terminal residue" evidence="1">
    <location>
        <position position="21"/>
    </location>
</feature>
<organism evidence="1 2">
    <name type="scientific">Allacma fusca</name>
    <dbReference type="NCBI Taxonomy" id="39272"/>
    <lineage>
        <taxon>Eukaryota</taxon>
        <taxon>Metazoa</taxon>
        <taxon>Ecdysozoa</taxon>
        <taxon>Arthropoda</taxon>
        <taxon>Hexapoda</taxon>
        <taxon>Collembola</taxon>
        <taxon>Symphypleona</taxon>
        <taxon>Sminthuridae</taxon>
        <taxon>Allacma</taxon>
    </lineage>
</organism>
<gene>
    <name evidence="1" type="ORF">AFUS01_LOCUS23497</name>
</gene>
<accession>A0A8J2KCU2</accession>
<proteinExistence type="predicted"/>
<reference evidence="1" key="1">
    <citation type="submission" date="2021-06" db="EMBL/GenBank/DDBJ databases">
        <authorList>
            <person name="Hodson N. C."/>
            <person name="Mongue J. A."/>
            <person name="Jaron S. K."/>
        </authorList>
    </citation>
    <scope>NUCLEOTIDE SEQUENCE</scope>
</reference>
<name>A0A8J2KCU2_9HEXA</name>
<evidence type="ECO:0000313" key="1">
    <source>
        <dbReference type="EMBL" id="CAG7784835.1"/>
    </source>
</evidence>
<protein>
    <submittedName>
        <fullName evidence="1">Uncharacterized protein</fullName>
    </submittedName>
</protein>
<dbReference type="EMBL" id="CAJVCH010284176">
    <property type="protein sequence ID" value="CAG7784835.1"/>
    <property type="molecule type" value="Genomic_DNA"/>
</dbReference>
<keyword evidence="2" id="KW-1185">Reference proteome</keyword>